<evidence type="ECO:0008006" key="3">
    <source>
        <dbReference type="Google" id="ProtNLM"/>
    </source>
</evidence>
<dbReference type="PANTHER" id="PTHR31968">
    <property type="entry name" value="SERINE/ARGININE-RELATED PROTEIN 53"/>
    <property type="match status" value="1"/>
</dbReference>
<dbReference type="GO" id="GO:0000380">
    <property type="term" value="P:alternative mRNA splicing, via spliceosome"/>
    <property type="evidence" value="ECO:0007669"/>
    <property type="project" value="InterPro"/>
</dbReference>
<name>D2HAE1_AILME</name>
<sequence>MIRCVDSSLAKQQRNQGNEDVNMCGIEMVVLGFRLGKKGSRAWRGLSSLGEFGRAKGLEVVYKVSGRSKADEALKAKERTEEEAKRRKEEGGKEVNAKPGRGEESGCGSEKEALNVILLEKVAISVRKTCSGGTVFLQQEQYLHCELFMQRLVPDYAHTALSHSGNSDQATLVEQVKRVKEIEAIESDSFVQQTFRSSKEVKKSVEPGEVKHTAVPSAPAAAGPPSGEKEIDPSSIPTAIKYQDDNSLAHPNLFIEKADAEEKWFKRLIALRQERLMGSPVA</sequence>
<feature type="region of interest" description="Disordered" evidence="1">
    <location>
        <begin position="202"/>
        <end position="234"/>
    </location>
</feature>
<feature type="compositionally biased region" description="Basic and acidic residues" evidence="1">
    <location>
        <begin position="202"/>
        <end position="212"/>
    </location>
</feature>
<dbReference type="PANTHER" id="PTHR31968:SF4">
    <property type="entry name" value="SERINE_ARGININE-RELATED PROTEIN 53"/>
    <property type="match status" value="1"/>
</dbReference>
<dbReference type="EMBL" id="GL192629">
    <property type="protein sequence ID" value="EFB20065.1"/>
    <property type="molecule type" value="Genomic_DNA"/>
</dbReference>
<dbReference type="InParanoid" id="D2HAE1"/>
<accession>D2HAE1</accession>
<feature type="compositionally biased region" description="Low complexity" evidence="1">
    <location>
        <begin position="216"/>
        <end position="226"/>
    </location>
</feature>
<reference evidence="2" key="1">
    <citation type="journal article" date="2010" name="Nature">
        <title>The sequence and de novo assembly of the giant panda genome.</title>
        <authorList>
            <person name="Li R."/>
            <person name="Fan W."/>
            <person name="Tian G."/>
            <person name="Zhu H."/>
            <person name="He L."/>
            <person name="Cai J."/>
            <person name="Huang Q."/>
            <person name="Cai Q."/>
            <person name="Li B."/>
            <person name="Bai Y."/>
            <person name="Zhang Z."/>
            <person name="Zhang Y."/>
            <person name="Wang W."/>
            <person name="Li J."/>
            <person name="Wei F."/>
            <person name="Li H."/>
            <person name="Jian M."/>
            <person name="Li J."/>
            <person name="Zhang Z."/>
            <person name="Nielsen R."/>
            <person name="Li D."/>
            <person name="Gu W."/>
            <person name="Yang Z."/>
            <person name="Xuan Z."/>
            <person name="Ryder O.A."/>
            <person name="Leung F.C."/>
            <person name="Zhou Y."/>
            <person name="Cao J."/>
            <person name="Sun X."/>
            <person name="Fu Y."/>
            <person name="Fang X."/>
            <person name="Guo X."/>
            <person name="Wang B."/>
            <person name="Hou R."/>
            <person name="Shen F."/>
            <person name="Mu B."/>
            <person name="Ni P."/>
            <person name="Lin R."/>
            <person name="Qian W."/>
            <person name="Wang G."/>
            <person name="Yu C."/>
            <person name="Nie W."/>
            <person name="Wang J."/>
            <person name="Wu Z."/>
            <person name="Liang H."/>
            <person name="Min J."/>
            <person name="Wu Q."/>
            <person name="Cheng S."/>
            <person name="Ruan J."/>
            <person name="Wang M."/>
            <person name="Shi Z."/>
            <person name="Wen M."/>
            <person name="Liu B."/>
            <person name="Ren X."/>
            <person name="Zheng H."/>
            <person name="Dong D."/>
            <person name="Cook K."/>
            <person name="Shan G."/>
            <person name="Zhang H."/>
            <person name="Kosiol C."/>
            <person name="Xie X."/>
            <person name="Lu Z."/>
            <person name="Zheng H."/>
            <person name="Li Y."/>
            <person name="Steiner C.C."/>
            <person name="Lam T.T."/>
            <person name="Lin S."/>
            <person name="Zhang Q."/>
            <person name="Li G."/>
            <person name="Tian J."/>
            <person name="Gong T."/>
            <person name="Liu H."/>
            <person name="Zhang D."/>
            <person name="Fang L."/>
            <person name="Ye C."/>
            <person name="Zhang J."/>
            <person name="Hu W."/>
            <person name="Xu A."/>
            <person name="Ren Y."/>
            <person name="Zhang G."/>
            <person name="Bruford M.W."/>
            <person name="Li Q."/>
            <person name="Ma L."/>
            <person name="Guo Y."/>
            <person name="An N."/>
            <person name="Hu Y."/>
            <person name="Zheng Y."/>
            <person name="Shi Y."/>
            <person name="Li Z."/>
            <person name="Liu Q."/>
            <person name="Chen Y."/>
            <person name="Zhao J."/>
            <person name="Qu N."/>
            <person name="Zhao S."/>
            <person name="Tian F."/>
            <person name="Wang X."/>
            <person name="Wang H."/>
            <person name="Xu L."/>
            <person name="Liu X."/>
            <person name="Vinar T."/>
            <person name="Wang Y."/>
            <person name="Lam T.W."/>
            <person name="Yiu S.M."/>
            <person name="Liu S."/>
            <person name="Zhang H."/>
            <person name="Li D."/>
            <person name="Huang Y."/>
            <person name="Wang X."/>
            <person name="Yang G."/>
            <person name="Jiang Z."/>
            <person name="Wang J."/>
            <person name="Qin N."/>
            <person name="Li L."/>
            <person name="Li J."/>
            <person name="Bolund L."/>
            <person name="Kristiansen K."/>
            <person name="Wong G.K."/>
            <person name="Olson M."/>
            <person name="Zhang X."/>
            <person name="Li S."/>
            <person name="Yang H."/>
            <person name="Wang J."/>
            <person name="Wang J."/>
        </authorList>
    </citation>
    <scope>NUCLEOTIDE SEQUENCE [LARGE SCALE GENOMIC DNA]</scope>
</reference>
<organism evidence="2">
    <name type="scientific">Ailuropoda melanoleuca</name>
    <name type="common">Giant panda</name>
    <dbReference type="NCBI Taxonomy" id="9646"/>
    <lineage>
        <taxon>Eukaryota</taxon>
        <taxon>Metazoa</taxon>
        <taxon>Chordata</taxon>
        <taxon>Craniata</taxon>
        <taxon>Vertebrata</taxon>
        <taxon>Euteleostomi</taxon>
        <taxon>Mammalia</taxon>
        <taxon>Eutheria</taxon>
        <taxon>Laurasiatheria</taxon>
        <taxon>Carnivora</taxon>
        <taxon>Caniformia</taxon>
        <taxon>Ursidae</taxon>
        <taxon>Ailuropoda</taxon>
    </lineage>
</organism>
<dbReference type="InterPro" id="IPR034604">
    <property type="entry name" value="SRRP53"/>
</dbReference>
<dbReference type="GO" id="GO:0005737">
    <property type="term" value="C:cytoplasm"/>
    <property type="evidence" value="ECO:0007669"/>
    <property type="project" value="TreeGrafter"/>
</dbReference>
<evidence type="ECO:0000256" key="1">
    <source>
        <dbReference type="SAM" id="MobiDB-lite"/>
    </source>
</evidence>
<dbReference type="GO" id="GO:0005634">
    <property type="term" value="C:nucleus"/>
    <property type="evidence" value="ECO:0007669"/>
    <property type="project" value="TreeGrafter"/>
</dbReference>
<gene>
    <name evidence="2" type="ORF">PANDA_007388</name>
</gene>
<protein>
    <recommendedName>
        <fullName evidence="3">Arginine and serine rich coiled-coil 1</fullName>
    </recommendedName>
</protein>
<dbReference type="AlphaFoldDB" id="D2HAE1"/>
<proteinExistence type="predicted"/>
<evidence type="ECO:0000313" key="2">
    <source>
        <dbReference type="EMBL" id="EFB20065.1"/>
    </source>
</evidence>
<feature type="region of interest" description="Disordered" evidence="1">
    <location>
        <begin position="72"/>
        <end position="108"/>
    </location>
</feature>